<evidence type="ECO:0000313" key="2">
    <source>
        <dbReference type="Proteomes" id="UP000078200"/>
    </source>
</evidence>
<name>A0A1A9V7W3_GLOAU</name>
<reference evidence="1" key="1">
    <citation type="submission" date="2020-05" db="UniProtKB">
        <authorList>
            <consortium name="EnsemblMetazoa"/>
        </authorList>
    </citation>
    <scope>IDENTIFICATION</scope>
    <source>
        <strain evidence="1">TTRI</strain>
    </source>
</reference>
<sequence length="154" mass="17886">MMMSESYDSQMTLDSVSFSPSQSSEIISLSDDNEDDLEIFVSMQPCIYNSISSIQVAQVSQRLEFNWTTVSQSIFMENNRMDQFLQSETSDYDPRYQTETLSDQIESYDHYFNASFDDQLLNINILTVTTDYNRLLDDSFNNEIPKIILESLLQ</sequence>
<dbReference type="Proteomes" id="UP000078200">
    <property type="component" value="Unassembled WGS sequence"/>
</dbReference>
<dbReference type="VEuPathDB" id="VectorBase:GAUT028722"/>
<dbReference type="AlphaFoldDB" id="A0A1A9V7W3"/>
<proteinExistence type="predicted"/>
<protein>
    <submittedName>
        <fullName evidence="1">Uncharacterized protein</fullName>
    </submittedName>
</protein>
<keyword evidence="2" id="KW-1185">Reference proteome</keyword>
<organism evidence="1 2">
    <name type="scientific">Glossina austeni</name>
    <name type="common">Savannah tsetse fly</name>
    <dbReference type="NCBI Taxonomy" id="7395"/>
    <lineage>
        <taxon>Eukaryota</taxon>
        <taxon>Metazoa</taxon>
        <taxon>Ecdysozoa</taxon>
        <taxon>Arthropoda</taxon>
        <taxon>Hexapoda</taxon>
        <taxon>Insecta</taxon>
        <taxon>Pterygota</taxon>
        <taxon>Neoptera</taxon>
        <taxon>Endopterygota</taxon>
        <taxon>Diptera</taxon>
        <taxon>Brachycera</taxon>
        <taxon>Muscomorpha</taxon>
        <taxon>Hippoboscoidea</taxon>
        <taxon>Glossinidae</taxon>
        <taxon>Glossina</taxon>
    </lineage>
</organism>
<accession>A0A1A9V7W3</accession>
<evidence type="ECO:0000313" key="1">
    <source>
        <dbReference type="EnsemblMetazoa" id="GAUT028722-PA"/>
    </source>
</evidence>
<dbReference type="EnsemblMetazoa" id="GAUT028722-RA">
    <property type="protein sequence ID" value="GAUT028722-PA"/>
    <property type="gene ID" value="GAUT028722"/>
</dbReference>